<evidence type="ECO:0000313" key="2">
    <source>
        <dbReference type="Proteomes" id="UP000037035"/>
    </source>
</evidence>
<feature type="non-terminal residue" evidence="1">
    <location>
        <position position="1"/>
    </location>
</feature>
<name>A0A0L6UQ34_9BASI</name>
<dbReference type="EMBL" id="LAVV01009409">
    <property type="protein sequence ID" value="KNZ50646.1"/>
    <property type="molecule type" value="Genomic_DNA"/>
</dbReference>
<dbReference type="VEuPathDB" id="FungiDB:VP01_4316g2"/>
<keyword evidence="2" id="KW-1185">Reference proteome</keyword>
<proteinExistence type="predicted"/>
<dbReference type="Proteomes" id="UP000037035">
    <property type="component" value="Unassembled WGS sequence"/>
</dbReference>
<comment type="caution">
    <text evidence="1">The sequence shown here is derived from an EMBL/GenBank/DDBJ whole genome shotgun (WGS) entry which is preliminary data.</text>
</comment>
<dbReference type="AlphaFoldDB" id="A0A0L6UQ34"/>
<evidence type="ECO:0000313" key="1">
    <source>
        <dbReference type="EMBL" id="KNZ50646.1"/>
    </source>
</evidence>
<organism evidence="1 2">
    <name type="scientific">Puccinia sorghi</name>
    <dbReference type="NCBI Taxonomy" id="27349"/>
    <lineage>
        <taxon>Eukaryota</taxon>
        <taxon>Fungi</taxon>
        <taxon>Dikarya</taxon>
        <taxon>Basidiomycota</taxon>
        <taxon>Pucciniomycotina</taxon>
        <taxon>Pucciniomycetes</taxon>
        <taxon>Pucciniales</taxon>
        <taxon>Pucciniaceae</taxon>
        <taxon>Puccinia</taxon>
    </lineage>
</organism>
<accession>A0A0L6UQ34</accession>
<protein>
    <submittedName>
        <fullName evidence="1">Uncharacterized protein</fullName>
    </submittedName>
</protein>
<reference evidence="1 2" key="1">
    <citation type="submission" date="2015-08" db="EMBL/GenBank/DDBJ databases">
        <title>Next Generation Sequencing and Analysis of the Genome of Puccinia sorghi L Schw, the Causal Agent of Maize Common Rust.</title>
        <authorList>
            <person name="Rochi L."/>
            <person name="Burguener G."/>
            <person name="Darino M."/>
            <person name="Turjanski A."/>
            <person name="Kreff E."/>
            <person name="Dieguez M.J."/>
            <person name="Sacco F."/>
        </authorList>
    </citation>
    <scope>NUCLEOTIDE SEQUENCE [LARGE SCALE GENOMIC DNA]</scope>
    <source>
        <strain evidence="1 2">RO10H11247</strain>
    </source>
</reference>
<sequence length="154" mass="17620">EIQYYNAGFWILWSISRADKNHSNSLPITPFKKNTTLWLNTKCLTSVIQNSTHPRATIFHLLAWYPINTMASTTPPTRTNKMLLSLPLSSGFQPSPRLAKFPPMPRASMARMVWRATEYSHFTTCPQPNSQFTQLGFSLQLNTKTVNVFKNIKT</sequence>
<gene>
    <name evidence="1" type="ORF">VP01_4316g2</name>
</gene>